<feature type="transmembrane region" description="Helical" evidence="1">
    <location>
        <begin position="43"/>
        <end position="60"/>
    </location>
</feature>
<keyword evidence="1" id="KW-1133">Transmembrane helix</keyword>
<keyword evidence="1" id="KW-0472">Membrane</keyword>
<feature type="transmembrane region" description="Helical" evidence="1">
    <location>
        <begin position="66"/>
        <end position="83"/>
    </location>
</feature>
<protein>
    <recommendedName>
        <fullName evidence="4">LexA-binding, inner membrane-associated hydrolase</fullName>
    </recommendedName>
</protein>
<name>A0AAW4PMW0_9EURY</name>
<keyword evidence="1" id="KW-0812">Transmembrane</keyword>
<evidence type="ECO:0008006" key="4">
    <source>
        <dbReference type="Google" id="ProtNLM"/>
    </source>
</evidence>
<organism evidence="2 3">
    <name type="scientific">Haloarcula rubra</name>
    <dbReference type="NCBI Taxonomy" id="2487747"/>
    <lineage>
        <taxon>Archaea</taxon>
        <taxon>Methanobacteriati</taxon>
        <taxon>Methanobacteriota</taxon>
        <taxon>Stenosarchaea group</taxon>
        <taxon>Halobacteria</taxon>
        <taxon>Halobacteriales</taxon>
        <taxon>Haloarculaceae</taxon>
        <taxon>Haloarcula</taxon>
    </lineage>
</organism>
<evidence type="ECO:0000256" key="1">
    <source>
        <dbReference type="SAM" id="Phobius"/>
    </source>
</evidence>
<dbReference type="Proteomes" id="UP001430377">
    <property type="component" value="Unassembled WGS sequence"/>
</dbReference>
<accession>A0AAW4PMW0</accession>
<dbReference type="EMBL" id="RKLR01000002">
    <property type="protein sequence ID" value="MBX0322461.1"/>
    <property type="molecule type" value="Genomic_DNA"/>
</dbReference>
<feature type="transmembrane region" description="Helical" evidence="1">
    <location>
        <begin position="17"/>
        <end position="34"/>
    </location>
</feature>
<keyword evidence="3" id="KW-1185">Reference proteome</keyword>
<evidence type="ECO:0000313" key="3">
    <source>
        <dbReference type="Proteomes" id="UP001430377"/>
    </source>
</evidence>
<comment type="caution">
    <text evidence="2">The sequence shown here is derived from an EMBL/GenBank/DDBJ whole genome shotgun (WGS) entry which is preliminary data.</text>
</comment>
<evidence type="ECO:0000313" key="2">
    <source>
        <dbReference type="EMBL" id="MBX0322461.1"/>
    </source>
</evidence>
<proteinExistence type="predicted"/>
<gene>
    <name evidence="2" type="ORF">EGH21_05390</name>
</gene>
<dbReference type="AlphaFoldDB" id="A0AAW4PMW0"/>
<reference evidence="2 3" key="1">
    <citation type="submission" date="2021-06" db="EMBL/GenBank/DDBJ databases">
        <title>Halomicroarcula sp. a new haloarchaeum isolated from saline soil.</title>
        <authorList>
            <person name="Duran-Viseras A."/>
            <person name="Sanchez-Porro C."/>
            <person name="Ventosa A."/>
        </authorList>
    </citation>
    <scope>NUCLEOTIDE SEQUENCE [LARGE SCALE GENOMIC DNA]</scope>
    <source>
        <strain evidence="2 3">F13</strain>
    </source>
</reference>
<sequence>MMWPYHLAPDGNAALPHHYYIGMGLVALVAAIVWDDHPKREPVAVMMAAVGGCFAFGSVWPRYPVIGATLALVANAMVILAPLRPAWWSLWPRRHQVGIILLGLLAADDVVQHAMGWPTPIDHLWKAGGRAAVVDVFGVVAHVV</sequence>